<feature type="region of interest" description="Disordered" evidence="1">
    <location>
        <begin position="1"/>
        <end position="41"/>
    </location>
</feature>
<evidence type="ECO:0000313" key="3">
    <source>
        <dbReference type="EMBL" id="GAB41820.1"/>
    </source>
</evidence>
<keyword evidence="2" id="KW-0812">Transmembrane</keyword>
<keyword evidence="2" id="KW-0472">Membrane</keyword>
<protein>
    <submittedName>
        <fullName evidence="3">Uncharacterized protein</fullName>
    </submittedName>
</protein>
<evidence type="ECO:0000256" key="1">
    <source>
        <dbReference type="SAM" id="MobiDB-lite"/>
    </source>
</evidence>
<keyword evidence="4" id="KW-1185">Reference proteome</keyword>
<keyword evidence="2" id="KW-1133">Transmembrane helix</keyword>
<sequence>MVSGGTIETVRGPNVLRDGNGPSEGKPVTQANTPAHTSTTAREVPIADHAYAGMTIAALLCVTSAATFLTLFP</sequence>
<feature type="compositionally biased region" description="Polar residues" evidence="1">
    <location>
        <begin position="29"/>
        <end position="41"/>
    </location>
</feature>
<name>A0ABQ0H7F7_9ACTN</name>
<feature type="transmembrane region" description="Helical" evidence="2">
    <location>
        <begin position="50"/>
        <end position="72"/>
    </location>
</feature>
<gene>
    <name evidence="3" type="ORF">GOTRE_001_00670</name>
</gene>
<comment type="caution">
    <text evidence="3">The sequence shown here is derived from an EMBL/GenBank/DDBJ whole genome shotgun (WGS) entry which is preliminary data.</text>
</comment>
<dbReference type="EMBL" id="BAFD01000001">
    <property type="protein sequence ID" value="GAB41820.1"/>
    <property type="molecule type" value="Genomic_DNA"/>
</dbReference>
<reference evidence="3 4" key="1">
    <citation type="submission" date="2012-02" db="EMBL/GenBank/DDBJ databases">
        <title>Whole genome shotgun sequence of Gordonia terrae NBRC 100016.</title>
        <authorList>
            <person name="Takarada H."/>
            <person name="Hosoyama A."/>
            <person name="Tsuchikane K."/>
            <person name="Katsumata H."/>
            <person name="Yamazaki S."/>
            <person name="Fujita N."/>
        </authorList>
    </citation>
    <scope>NUCLEOTIDE SEQUENCE [LARGE SCALE GENOMIC DNA]</scope>
    <source>
        <strain evidence="3 4">NBRC 100016</strain>
    </source>
</reference>
<dbReference type="Proteomes" id="UP000004881">
    <property type="component" value="Unassembled WGS sequence"/>
</dbReference>
<accession>A0ABQ0H7F7</accession>
<evidence type="ECO:0000313" key="4">
    <source>
        <dbReference type="Proteomes" id="UP000004881"/>
    </source>
</evidence>
<evidence type="ECO:0000256" key="2">
    <source>
        <dbReference type="SAM" id="Phobius"/>
    </source>
</evidence>
<proteinExistence type="predicted"/>
<organism evidence="3 4">
    <name type="scientific">Gordonia terrae NBRC 100016</name>
    <dbReference type="NCBI Taxonomy" id="1089454"/>
    <lineage>
        <taxon>Bacteria</taxon>
        <taxon>Bacillati</taxon>
        <taxon>Actinomycetota</taxon>
        <taxon>Actinomycetes</taxon>
        <taxon>Mycobacteriales</taxon>
        <taxon>Gordoniaceae</taxon>
        <taxon>Gordonia</taxon>
    </lineage>
</organism>